<name>A0ABR7DVP3_9BACT</name>
<accession>A0ABR7DVP3</accession>
<dbReference type="RefSeq" id="WP_128132709.1">
    <property type="nucleotide sequence ID" value="NZ_JACOOI010000001.1"/>
</dbReference>
<protein>
    <submittedName>
        <fullName evidence="1">Type II toxin-antitoxin system RelE/ParE family toxin</fullName>
    </submittedName>
</protein>
<reference evidence="1 2" key="1">
    <citation type="submission" date="2020-08" db="EMBL/GenBank/DDBJ databases">
        <title>Genome public.</title>
        <authorList>
            <person name="Liu C."/>
            <person name="Sun Q."/>
        </authorList>
    </citation>
    <scope>NUCLEOTIDE SEQUENCE [LARGE SCALE GENOMIC DNA]</scope>
    <source>
        <strain evidence="1 2">BX2</strain>
    </source>
</reference>
<sequence length="111" mass="13315">MEGTKEKALIVSSEFFISADNIYSYGTELFGEYQAIKYENLIYEEVRQLPSRYLIHPECRYMPTQNKMYRTIMLPAHFILYRITNKRIEVLDIISYKESISHIKNRRNIKP</sequence>
<dbReference type="InterPro" id="IPR035093">
    <property type="entry name" value="RelE/ParE_toxin_dom_sf"/>
</dbReference>
<organism evidence="1 2">
    <name type="scientific">Parabacteroides segnis</name>
    <dbReference type="NCBI Taxonomy" id="2763058"/>
    <lineage>
        <taxon>Bacteria</taxon>
        <taxon>Pseudomonadati</taxon>
        <taxon>Bacteroidota</taxon>
        <taxon>Bacteroidia</taxon>
        <taxon>Bacteroidales</taxon>
        <taxon>Tannerellaceae</taxon>
        <taxon>Parabacteroides</taxon>
    </lineage>
</organism>
<dbReference type="Gene3D" id="3.30.2310.20">
    <property type="entry name" value="RelE-like"/>
    <property type="match status" value="1"/>
</dbReference>
<dbReference type="Proteomes" id="UP000644010">
    <property type="component" value="Unassembled WGS sequence"/>
</dbReference>
<evidence type="ECO:0000313" key="2">
    <source>
        <dbReference type="Proteomes" id="UP000644010"/>
    </source>
</evidence>
<dbReference type="EMBL" id="JACOOI010000001">
    <property type="protein sequence ID" value="MBC5641595.1"/>
    <property type="molecule type" value="Genomic_DNA"/>
</dbReference>
<evidence type="ECO:0000313" key="1">
    <source>
        <dbReference type="EMBL" id="MBC5641595.1"/>
    </source>
</evidence>
<gene>
    <name evidence="1" type="ORF">H8S77_01655</name>
</gene>
<proteinExistence type="predicted"/>
<comment type="caution">
    <text evidence="1">The sequence shown here is derived from an EMBL/GenBank/DDBJ whole genome shotgun (WGS) entry which is preliminary data.</text>
</comment>
<keyword evidence="2" id="KW-1185">Reference proteome</keyword>